<gene>
    <name evidence="1" type="ORF">POPTR_015G051466v4</name>
</gene>
<keyword evidence="2" id="KW-1185">Reference proteome</keyword>
<dbReference type="EMBL" id="CM009304">
    <property type="protein sequence ID" value="KAI9381086.1"/>
    <property type="molecule type" value="Genomic_DNA"/>
</dbReference>
<reference evidence="1 2" key="1">
    <citation type="journal article" date="2006" name="Science">
        <title>The genome of black cottonwood, Populus trichocarpa (Torr. &amp; Gray).</title>
        <authorList>
            <person name="Tuskan G.A."/>
            <person name="Difazio S."/>
            <person name="Jansson S."/>
            <person name="Bohlmann J."/>
            <person name="Grigoriev I."/>
            <person name="Hellsten U."/>
            <person name="Putnam N."/>
            <person name="Ralph S."/>
            <person name="Rombauts S."/>
            <person name="Salamov A."/>
            <person name="Schein J."/>
            <person name="Sterck L."/>
            <person name="Aerts A."/>
            <person name="Bhalerao R.R."/>
            <person name="Bhalerao R.P."/>
            <person name="Blaudez D."/>
            <person name="Boerjan W."/>
            <person name="Brun A."/>
            <person name="Brunner A."/>
            <person name="Busov V."/>
            <person name="Campbell M."/>
            <person name="Carlson J."/>
            <person name="Chalot M."/>
            <person name="Chapman J."/>
            <person name="Chen G.L."/>
            <person name="Cooper D."/>
            <person name="Coutinho P.M."/>
            <person name="Couturier J."/>
            <person name="Covert S."/>
            <person name="Cronk Q."/>
            <person name="Cunningham R."/>
            <person name="Davis J."/>
            <person name="Degroeve S."/>
            <person name="Dejardin A."/>
            <person name="Depamphilis C."/>
            <person name="Detter J."/>
            <person name="Dirks B."/>
            <person name="Dubchak I."/>
            <person name="Duplessis S."/>
            <person name="Ehlting J."/>
            <person name="Ellis B."/>
            <person name="Gendler K."/>
            <person name="Goodstein D."/>
            <person name="Gribskov M."/>
            <person name="Grimwood J."/>
            <person name="Groover A."/>
            <person name="Gunter L."/>
            <person name="Hamberger B."/>
            <person name="Heinze B."/>
            <person name="Helariutta Y."/>
            <person name="Henrissat B."/>
            <person name="Holligan D."/>
            <person name="Holt R."/>
            <person name="Huang W."/>
            <person name="Islam-Faridi N."/>
            <person name="Jones S."/>
            <person name="Jones-Rhoades M."/>
            <person name="Jorgensen R."/>
            <person name="Joshi C."/>
            <person name="Kangasjarvi J."/>
            <person name="Karlsson J."/>
            <person name="Kelleher C."/>
            <person name="Kirkpatrick R."/>
            <person name="Kirst M."/>
            <person name="Kohler A."/>
            <person name="Kalluri U."/>
            <person name="Larimer F."/>
            <person name="Leebens-Mack J."/>
            <person name="Leple J.C."/>
            <person name="Locascio P."/>
            <person name="Lou Y."/>
            <person name="Lucas S."/>
            <person name="Martin F."/>
            <person name="Montanini B."/>
            <person name="Napoli C."/>
            <person name="Nelson D.R."/>
            <person name="Nelson C."/>
            <person name="Nieminen K."/>
            <person name="Nilsson O."/>
            <person name="Pereda V."/>
            <person name="Peter G."/>
            <person name="Philippe R."/>
            <person name="Pilate G."/>
            <person name="Poliakov A."/>
            <person name="Razumovskaya J."/>
            <person name="Richardson P."/>
            <person name="Rinaldi C."/>
            <person name="Ritland K."/>
            <person name="Rouze P."/>
            <person name="Ryaboy D."/>
            <person name="Schmutz J."/>
            <person name="Schrader J."/>
            <person name="Segerman B."/>
            <person name="Shin H."/>
            <person name="Siddiqui A."/>
            <person name="Sterky F."/>
            <person name="Terry A."/>
            <person name="Tsai C.J."/>
            <person name="Uberbacher E."/>
            <person name="Unneberg P."/>
            <person name="Vahala J."/>
            <person name="Wall K."/>
            <person name="Wessler S."/>
            <person name="Yang G."/>
            <person name="Yin T."/>
            <person name="Douglas C."/>
            <person name="Marra M."/>
            <person name="Sandberg G."/>
            <person name="Van de Peer Y."/>
            <person name="Rokhsar D."/>
        </authorList>
    </citation>
    <scope>NUCLEOTIDE SEQUENCE [LARGE SCALE GENOMIC DNA]</scope>
    <source>
        <strain evidence="2">cv. Nisqually</strain>
    </source>
</reference>
<evidence type="ECO:0000313" key="2">
    <source>
        <dbReference type="Proteomes" id="UP000006729"/>
    </source>
</evidence>
<accession>A0ACC0RWR8</accession>
<name>A0ACC0RWR8_POPTR</name>
<comment type="caution">
    <text evidence="1">The sequence shown here is derived from an EMBL/GenBank/DDBJ whole genome shotgun (WGS) entry which is preliminary data.</text>
</comment>
<dbReference type="Proteomes" id="UP000006729">
    <property type="component" value="Chromosome 15"/>
</dbReference>
<evidence type="ECO:0000313" key="1">
    <source>
        <dbReference type="EMBL" id="KAI9381086.1"/>
    </source>
</evidence>
<sequence length="120" mass="13062">MHLVEGVGGPLDIVLSGNGHLDHGPFNGRCKARNWKTLISLFPVLHFKACPSVRSILHAVGQRSLHLSLIMMVRQGLFLLPFLLTRWGSDPQKGGGSQLNISTIGGNFPRIRSPILVHPG</sequence>
<organism evidence="1 2">
    <name type="scientific">Populus trichocarpa</name>
    <name type="common">Western balsam poplar</name>
    <name type="synonym">Populus balsamifera subsp. trichocarpa</name>
    <dbReference type="NCBI Taxonomy" id="3694"/>
    <lineage>
        <taxon>Eukaryota</taxon>
        <taxon>Viridiplantae</taxon>
        <taxon>Streptophyta</taxon>
        <taxon>Embryophyta</taxon>
        <taxon>Tracheophyta</taxon>
        <taxon>Spermatophyta</taxon>
        <taxon>Magnoliopsida</taxon>
        <taxon>eudicotyledons</taxon>
        <taxon>Gunneridae</taxon>
        <taxon>Pentapetalae</taxon>
        <taxon>rosids</taxon>
        <taxon>fabids</taxon>
        <taxon>Malpighiales</taxon>
        <taxon>Salicaceae</taxon>
        <taxon>Saliceae</taxon>
        <taxon>Populus</taxon>
    </lineage>
</organism>
<proteinExistence type="predicted"/>
<protein>
    <submittedName>
        <fullName evidence="1">Uncharacterized protein</fullName>
    </submittedName>
</protein>